<accession>A0A7W9CBS3</accession>
<name>A0A7W9CBS3_9MICO</name>
<gene>
    <name evidence="3" type="ORF">HD600_000864</name>
</gene>
<keyword evidence="4" id="KW-1185">Reference proteome</keyword>
<dbReference type="InterPro" id="IPR002347">
    <property type="entry name" value="SDR_fam"/>
</dbReference>
<sequence length="256" mass="26768">MSATATARPVALISGGTGGVGDAVSTRLAAAGYDIAFTYNSNAEKARALAERLSSSGSRVHADAVDLSDAGAVDAFVASVIETFERIDVVIHASGPYVEQRYVSTFTSEQFRRHVDHELVALFELARTTLPHLRASAGSLTAVTSVGVRRFPAKDALSSVPKGGMEALIRAIALEEGRFGVRANAVAPGVLGDGMMGMLASTGDVPEFQRTYLEDTIPLRRLGLADDVAQAVCFLSSPAASYITGQSLDIDGGYSL</sequence>
<dbReference type="InterPro" id="IPR036291">
    <property type="entry name" value="NAD(P)-bd_dom_sf"/>
</dbReference>
<dbReference type="AlphaFoldDB" id="A0A7W9CBS3"/>
<evidence type="ECO:0000313" key="4">
    <source>
        <dbReference type="Proteomes" id="UP000517712"/>
    </source>
</evidence>
<dbReference type="GO" id="GO:0016491">
    <property type="term" value="F:oxidoreductase activity"/>
    <property type="evidence" value="ECO:0007669"/>
    <property type="project" value="UniProtKB-KW"/>
</dbReference>
<dbReference type="PRINTS" id="PR00081">
    <property type="entry name" value="GDHRDH"/>
</dbReference>
<evidence type="ECO:0000256" key="1">
    <source>
        <dbReference type="ARBA" id="ARBA00006484"/>
    </source>
</evidence>
<dbReference type="Pfam" id="PF13561">
    <property type="entry name" value="adh_short_C2"/>
    <property type="match status" value="1"/>
</dbReference>
<dbReference type="RefSeq" id="WP_144793090.1">
    <property type="nucleotide sequence ID" value="NZ_BAAAPG010000001.1"/>
</dbReference>
<evidence type="ECO:0000256" key="2">
    <source>
        <dbReference type="ARBA" id="ARBA00023002"/>
    </source>
</evidence>
<keyword evidence="2" id="KW-0560">Oxidoreductase</keyword>
<dbReference type="SUPFAM" id="SSF51735">
    <property type="entry name" value="NAD(P)-binding Rossmann-fold domains"/>
    <property type="match status" value="1"/>
</dbReference>
<dbReference type="Gene3D" id="3.40.50.720">
    <property type="entry name" value="NAD(P)-binding Rossmann-like Domain"/>
    <property type="match status" value="1"/>
</dbReference>
<reference evidence="3 4" key="1">
    <citation type="submission" date="2020-08" db="EMBL/GenBank/DDBJ databases">
        <title>Sequencing the genomes of 1000 actinobacteria strains.</title>
        <authorList>
            <person name="Klenk H.-P."/>
        </authorList>
    </citation>
    <scope>NUCLEOTIDE SEQUENCE [LARGE SCALE GENOMIC DNA]</scope>
    <source>
        <strain evidence="3 4">DSM 24823</strain>
    </source>
</reference>
<proteinExistence type="inferred from homology"/>
<dbReference type="PANTHER" id="PTHR43639">
    <property type="entry name" value="OXIDOREDUCTASE, SHORT-CHAIN DEHYDROGENASE/REDUCTASE FAMILY (AFU_ORTHOLOGUE AFUA_5G02870)"/>
    <property type="match status" value="1"/>
</dbReference>
<dbReference type="Proteomes" id="UP000517712">
    <property type="component" value="Unassembled WGS sequence"/>
</dbReference>
<comment type="similarity">
    <text evidence="1">Belongs to the short-chain dehydrogenases/reductases (SDR) family.</text>
</comment>
<comment type="caution">
    <text evidence="3">The sequence shown here is derived from an EMBL/GenBank/DDBJ whole genome shotgun (WGS) entry which is preliminary data.</text>
</comment>
<dbReference type="PANTHER" id="PTHR43639:SF1">
    <property type="entry name" value="SHORT-CHAIN DEHYDROGENASE_REDUCTASE FAMILY PROTEIN"/>
    <property type="match status" value="1"/>
</dbReference>
<organism evidence="3 4">
    <name type="scientific">Microbacterium ginsengiterrae</name>
    <dbReference type="NCBI Taxonomy" id="546115"/>
    <lineage>
        <taxon>Bacteria</taxon>
        <taxon>Bacillati</taxon>
        <taxon>Actinomycetota</taxon>
        <taxon>Actinomycetes</taxon>
        <taxon>Micrococcales</taxon>
        <taxon>Microbacteriaceae</taxon>
        <taxon>Microbacterium</taxon>
    </lineage>
</organism>
<dbReference type="EMBL" id="JACHMU010000001">
    <property type="protein sequence ID" value="MBB5742367.1"/>
    <property type="molecule type" value="Genomic_DNA"/>
</dbReference>
<evidence type="ECO:0000313" key="3">
    <source>
        <dbReference type="EMBL" id="MBB5742367.1"/>
    </source>
</evidence>
<protein>
    <submittedName>
        <fullName evidence="3">NAD(P)-dependent dehydrogenase (Short-subunit alcohol dehydrogenase family)</fullName>
    </submittedName>
</protein>